<gene>
    <name evidence="8" type="ORF">CI610_02465</name>
</gene>
<evidence type="ECO:0000256" key="5">
    <source>
        <dbReference type="ARBA" id="ARBA00022825"/>
    </source>
</evidence>
<name>A0A2H9T5V0_9ZZZZ</name>
<keyword evidence="5" id="KW-0720">Serine protease</keyword>
<evidence type="ECO:0000259" key="7">
    <source>
        <dbReference type="Pfam" id="PF17676"/>
    </source>
</evidence>
<dbReference type="CDD" id="cd07025">
    <property type="entry name" value="Peptidase_S66"/>
    <property type="match status" value="1"/>
</dbReference>
<evidence type="ECO:0000256" key="4">
    <source>
        <dbReference type="ARBA" id="ARBA00022801"/>
    </source>
</evidence>
<dbReference type="InterPro" id="IPR029062">
    <property type="entry name" value="Class_I_gatase-like"/>
</dbReference>
<evidence type="ECO:0000313" key="8">
    <source>
        <dbReference type="EMBL" id="PJE78588.1"/>
    </source>
</evidence>
<sequence>MPDFFKEEKYQFGDKSIVLLRRKIPESAGSHSPCVGYPYNNPMGWEHQPVLFHCLSQKPAKALHETLKFFPGELCHIPCNEQEKLTLPCPQGRQAVNPIDLLSFVPCMDHSVDALGDTVSDDVKQFAMWLKGQLCGSSLFVLSLQPASFQAMCDLQKSGTVIRETHAGKRCPDDSFLVTTFRQVYELARHQGFNAVLVHGSGSFTRIQGSLRNEWYVKRHLAFVSRYSLHQVPFVRQGCQWPILQAGDTIDLVAFSSAYDPTCLPVIQKILESYGLKVRDCFARQCTSSLEYAHSDRQRFSQLRDALFAPDSQAVWAIKGGSGSSRLMADMLTLTPPDKVKPLIGFSDVTGMHLCLNTLWNWPTLHGILASCNREVSRLTHTRTNCQESVQPVLDILMGRLPENTLSYRGIQPLNLRAQQVKKICAPLLGGNMTLICNLADSPFIPLARDHILILEDIGVSPRQAERFLDLFRYSRLCQSTQVIILGEFLEAQKPSALEATNMRAILHRFAQKTEIPVFYWPEFGHGKQNRPLPLNCPAILYPSSTNSGFVLTSSSC</sequence>
<keyword evidence="2 8" id="KW-0121">Carboxypeptidase</keyword>
<dbReference type="InterPro" id="IPR027461">
    <property type="entry name" value="Carboxypeptidase_A_C_sf"/>
</dbReference>
<dbReference type="SUPFAM" id="SSF52317">
    <property type="entry name" value="Class I glutamine amidotransferase-like"/>
    <property type="match status" value="1"/>
</dbReference>
<keyword evidence="4 8" id="KW-0378">Hydrolase</keyword>
<protein>
    <submittedName>
        <fullName evidence="8">Murein tetrapeptide carboxypeptidase</fullName>
        <ecNumber evidence="8">3.4.17.13</ecNumber>
    </submittedName>
</protein>
<dbReference type="AlphaFoldDB" id="A0A2H9T5V0"/>
<feature type="domain" description="LD-carboxypeptidase C-terminal" evidence="7">
    <location>
        <begin position="427"/>
        <end position="539"/>
    </location>
</feature>
<reference evidence="8" key="1">
    <citation type="journal article" date="2017" name="Appl. Environ. Microbiol.">
        <title>Molecular characterization of an Endozoicomonas-like organism causing infection in king scallop Pecten maximus L.</title>
        <authorList>
            <person name="Cano I."/>
            <person name="van Aerle R."/>
            <person name="Ross S."/>
            <person name="Verner-Jeffreys D.W."/>
            <person name="Paley R.K."/>
            <person name="Rimmer G."/>
            <person name="Ryder D."/>
            <person name="Hooper P."/>
            <person name="Stone D."/>
            <person name="Feist S.W."/>
        </authorList>
    </citation>
    <scope>NUCLEOTIDE SEQUENCE</scope>
</reference>
<evidence type="ECO:0000256" key="1">
    <source>
        <dbReference type="ARBA" id="ARBA00010233"/>
    </source>
</evidence>
<dbReference type="InterPro" id="IPR003507">
    <property type="entry name" value="S66_fam"/>
</dbReference>
<comment type="similarity">
    <text evidence="1">Belongs to the peptidase S66 family.</text>
</comment>
<dbReference type="InterPro" id="IPR040449">
    <property type="entry name" value="Peptidase_S66_N"/>
</dbReference>
<evidence type="ECO:0000259" key="6">
    <source>
        <dbReference type="Pfam" id="PF02016"/>
    </source>
</evidence>
<evidence type="ECO:0000256" key="3">
    <source>
        <dbReference type="ARBA" id="ARBA00022670"/>
    </source>
</evidence>
<dbReference type="PANTHER" id="PTHR30237:SF2">
    <property type="entry name" value="MUREIN TETRAPEPTIDE CARBOXYPEPTIDASE"/>
    <property type="match status" value="1"/>
</dbReference>
<dbReference type="Pfam" id="PF17676">
    <property type="entry name" value="Peptidase_S66C"/>
    <property type="match status" value="1"/>
</dbReference>
<dbReference type="GO" id="GO:0008236">
    <property type="term" value="F:serine-type peptidase activity"/>
    <property type="evidence" value="ECO:0007669"/>
    <property type="project" value="UniProtKB-KW"/>
</dbReference>
<dbReference type="Pfam" id="PF02016">
    <property type="entry name" value="Peptidase_S66"/>
    <property type="match status" value="1"/>
</dbReference>
<dbReference type="GO" id="GO:0006508">
    <property type="term" value="P:proteolysis"/>
    <property type="evidence" value="ECO:0007669"/>
    <property type="project" value="UniProtKB-KW"/>
</dbReference>
<evidence type="ECO:0000256" key="2">
    <source>
        <dbReference type="ARBA" id="ARBA00022645"/>
    </source>
</evidence>
<feature type="domain" description="LD-carboxypeptidase N-terminal" evidence="6">
    <location>
        <begin position="250"/>
        <end position="367"/>
    </location>
</feature>
<dbReference type="InterPro" id="IPR040921">
    <property type="entry name" value="Peptidase_S66C"/>
</dbReference>
<dbReference type="EC" id="3.4.17.13" evidence="8"/>
<comment type="caution">
    <text evidence="8">The sequence shown here is derived from an EMBL/GenBank/DDBJ whole genome shotgun (WGS) entry which is preliminary data.</text>
</comment>
<organism evidence="8">
    <name type="scientific">invertebrate metagenome</name>
    <dbReference type="NCBI Taxonomy" id="1711999"/>
    <lineage>
        <taxon>unclassified sequences</taxon>
        <taxon>metagenomes</taxon>
        <taxon>organismal metagenomes</taxon>
    </lineage>
</organism>
<dbReference type="Gene3D" id="3.50.30.60">
    <property type="entry name" value="LD-carboxypeptidase A C-terminal domain-like"/>
    <property type="match status" value="1"/>
</dbReference>
<keyword evidence="3" id="KW-0645">Protease</keyword>
<dbReference type="InterPro" id="IPR027478">
    <property type="entry name" value="LdcA_N"/>
</dbReference>
<accession>A0A2H9T5V0</accession>
<proteinExistence type="inferred from homology"/>
<dbReference type="PANTHER" id="PTHR30237">
    <property type="entry name" value="MURAMOYLTETRAPEPTIDE CARBOXYPEPTIDASE"/>
    <property type="match status" value="1"/>
</dbReference>
<dbReference type="EMBL" id="NSIT01000155">
    <property type="protein sequence ID" value="PJE78588.1"/>
    <property type="molecule type" value="Genomic_DNA"/>
</dbReference>
<dbReference type="SUPFAM" id="SSF141986">
    <property type="entry name" value="LD-carboxypeptidase A C-terminal domain-like"/>
    <property type="match status" value="1"/>
</dbReference>
<dbReference type="Gene3D" id="3.40.50.10740">
    <property type="entry name" value="Class I glutamine amidotransferase-like"/>
    <property type="match status" value="1"/>
</dbReference>
<dbReference type="GO" id="GO:0106415">
    <property type="term" value="F:muramoyltetrapeptide carboxypeptidase activity"/>
    <property type="evidence" value="ECO:0007669"/>
    <property type="project" value="UniProtKB-EC"/>
</dbReference>